<dbReference type="AlphaFoldDB" id="B4D3T7"/>
<organism evidence="1 2">
    <name type="scientific">Chthoniobacter flavus Ellin428</name>
    <dbReference type="NCBI Taxonomy" id="497964"/>
    <lineage>
        <taxon>Bacteria</taxon>
        <taxon>Pseudomonadati</taxon>
        <taxon>Verrucomicrobiota</taxon>
        <taxon>Spartobacteria</taxon>
        <taxon>Chthoniobacterales</taxon>
        <taxon>Chthoniobacteraceae</taxon>
        <taxon>Chthoniobacter</taxon>
    </lineage>
</organism>
<proteinExistence type="predicted"/>
<name>B4D3T7_9BACT</name>
<evidence type="ECO:0000313" key="1">
    <source>
        <dbReference type="EMBL" id="EDY18917.1"/>
    </source>
</evidence>
<protein>
    <submittedName>
        <fullName evidence="1">Uncharacterized protein</fullName>
    </submittedName>
</protein>
<sequence>MHEYKATIDWKNVNGADFLKGALYAGAYVGV</sequence>
<accession>B4D3T7</accession>
<evidence type="ECO:0000313" key="2">
    <source>
        <dbReference type="Proteomes" id="UP000005824"/>
    </source>
</evidence>
<dbReference type="EMBL" id="ABVL01000010">
    <property type="protein sequence ID" value="EDY18917.1"/>
    <property type="molecule type" value="Genomic_DNA"/>
</dbReference>
<keyword evidence="2" id="KW-1185">Reference proteome</keyword>
<gene>
    <name evidence="1" type="ORF">CfE428DRAFT_3575</name>
</gene>
<reference evidence="1 2" key="1">
    <citation type="journal article" date="2011" name="J. Bacteriol.">
        <title>Genome sequence of Chthoniobacter flavus Ellin428, an aerobic heterotrophic soil bacterium.</title>
        <authorList>
            <person name="Kant R."/>
            <person name="van Passel M.W."/>
            <person name="Palva A."/>
            <person name="Lucas S."/>
            <person name="Lapidus A."/>
            <person name="Glavina Del Rio T."/>
            <person name="Dalin E."/>
            <person name="Tice H."/>
            <person name="Bruce D."/>
            <person name="Goodwin L."/>
            <person name="Pitluck S."/>
            <person name="Larimer F.W."/>
            <person name="Land M.L."/>
            <person name="Hauser L."/>
            <person name="Sangwan P."/>
            <person name="de Vos W.M."/>
            <person name="Janssen P.H."/>
            <person name="Smidt H."/>
        </authorList>
    </citation>
    <scope>NUCLEOTIDE SEQUENCE [LARGE SCALE GENOMIC DNA]</scope>
    <source>
        <strain evidence="1 2">Ellin428</strain>
    </source>
</reference>
<dbReference type="Proteomes" id="UP000005824">
    <property type="component" value="Unassembled WGS sequence"/>
</dbReference>
<dbReference type="InParanoid" id="B4D3T7"/>
<comment type="caution">
    <text evidence="1">The sequence shown here is derived from an EMBL/GenBank/DDBJ whole genome shotgun (WGS) entry which is preliminary data.</text>
</comment>